<dbReference type="AlphaFoldDB" id="A0A0K2VD58"/>
<name>A0A0K2VD58_LEPSM</name>
<organism evidence="2">
    <name type="scientific">Lepeophtheirus salmonis</name>
    <name type="common">Salmon louse</name>
    <name type="synonym">Caligus salmonis</name>
    <dbReference type="NCBI Taxonomy" id="72036"/>
    <lineage>
        <taxon>Eukaryota</taxon>
        <taxon>Metazoa</taxon>
        <taxon>Ecdysozoa</taxon>
        <taxon>Arthropoda</taxon>
        <taxon>Crustacea</taxon>
        <taxon>Multicrustacea</taxon>
        <taxon>Hexanauplia</taxon>
        <taxon>Copepoda</taxon>
        <taxon>Siphonostomatoida</taxon>
        <taxon>Caligidae</taxon>
        <taxon>Lepeophtheirus</taxon>
    </lineage>
</organism>
<keyword evidence="1" id="KW-1133">Transmembrane helix</keyword>
<sequence length="36" mass="4390">MFFDTFKRSLALDNFFSFVAVIMRYFFFLIMLPSNL</sequence>
<keyword evidence="1" id="KW-0812">Transmembrane</keyword>
<dbReference type="EMBL" id="HACA01031043">
    <property type="protein sequence ID" value="CDW48404.1"/>
    <property type="molecule type" value="Transcribed_RNA"/>
</dbReference>
<protein>
    <submittedName>
        <fullName evidence="2">Uncharacterized protein</fullName>
    </submittedName>
</protein>
<reference evidence="2" key="1">
    <citation type="submission" date="2014-05" db="EMBL/GenBank/DDBJ databases">
        <authorList>
            <person name="Chronopoulou M."/>
        </authorList>
    </citation>
    <scope>NUCLEOTIDE SEQUENCE</scope>
    <source>
        <tissue evidence="2">Whole organism</tissue>
    </source>
</reference>
<keyword evidence="1" id="KW-0472">Membrane</keyword>
<accession>A0A0K2VD58</accession>
<evidence type="ECO:0000256" key="1">
    <source>
        <dbReference type="SAM" id="Phobius"/>
    </source>
</evidence>
<feature type="transmembrane region" description="Helical" evidence="1">
    <location>
        <begin position="12"/>
        <end position="32"/>
    </location>
</feature>
<evidence type="ECO:0000313" key="2">
    <source>
        <dbReference type="EMBL" id="CDW48404.1"/>
    </source>
</evidence>
<proteinExistence type="predicted"/>